<organism evidence="1 2">
    <name type="scientific">Providencia stuartii ATCC 25827</name>
    <dbReference type="NCBI Taxonomy" id="471874"/>
    <lineage>
        <taxon>Bacteria</taxon>
        <taxon>Pseudomonadati</taxon>
        <taxon>Pseudomonadota</taxon>
        <taxon>Gammaproteobacteria</taxon>
        <taxon>Enterobacterales</taxon>
        <taxon>Morganellaceae</taxon>
        <taxon>Providencia</taxon>
    </lineage>
</organism>
<evidence type="ECO:0000313" key="1">
    <source>
        <dbReference type="EMBL" id="EDU60685.1"/>
    </source>
</evidence>
<reference evidence="2" key="1">
    <citation type="submission" date="2008-04" db="EMBL/GenBank/DDBJ databases">
        <title>Draft genome sequence of Providencia stuartii (ATCC 25827).</title>
        <authorList>
            <person name="Sudarsanam P."/>
            <person name="Ley R."/>
            <person name="Guruge J."/>
            <person name="Turnbaugh P.J."/>
            <person name="Mahowald M."/>
            <person name="Liep D."/>
            <person name="Gordon J."/>
        </authorList>
    </citation>
    <scope>NUCLEOTIDE SEQUENCE [LARGE SCALE GENOMIC DNA]</scope>
    <source>
        <strain evidence="2">ATCC 25827</strain>
    </source>
</reference>
<accession>A0AA86YMP8</accession>
<gene>
    <name evidence="1" type="ORF">PROSTU_01219</name>
</gene>
<proteinExistence type="predicted"/>
<reference evidence="1 2" key="3">
    <citation type="submission" date="2008-05" db="EMBL/GenBank/DDBJ databases">
        <authorList>
            <person name="Fulton L."/>
            <person name="Clifton S."/>
            <person name="Fulton B."/>
            <person name="Xu J."/>
            <person name="Minx P."/>
            <person name="Pepin K.H."/>
            <person name="Johnson M."/>
            <person name="Thiruvilangam P."/>
            <person name="Bhonagiri V."/>
            <person name="Nash W.E."/>
            <person name="Mardis E.R."/>
            <person name="Wilson R.K."/>
        </authorList>
    </citation>
    <scope>NUCLEOTIDE SEQUENCE [LARGE SCALE GENOMIC DNA]</scope>
    <source>
        <strain evidence="1 2">ATCC 25827</strain>
    </source>
</reference>
<protein>
    <recommendedName>
        <fullName evidence="3">Chemotaxis protein</fullName>
    </recommendedName>
</protein>
<reference evidence="2" key="2">
    <citation type="submission" date="2008-04" db="EMBL/GenBank/DDBJ databases">
        <title>Draft genome sequence of Providencia stuartii(ATCC 25827).</title>
        <authorList>
            <person name="Sudarsanam P."/>
            <person name="Ley R."/>
            <person name="Guruge J."/>
            <person name="Turnbaugh P.J."/>
            <person name="Mahowald M."/>
            <person name="Liep D."/>
            <person name="Gordon J."/>
        </authorList>
    </citation>
    <scope>NUCLEOTIDE SEQUENCE [LARGE SCALE GENOMIC DNA]</scope>
    <source>
        <strain evidence="2">ATCC 25827</strain>
    </source>
</reference>
<dbReference type="Proteomes" id="UP000004506">
    <property type="component" value="Unassembled WGS sequence"/>
</dbReference>
<name>A0AA86YMP8_PROST</name>
<dbReference type="EMBL" id="ABJD02000099">
    <property type="protein sequence ID" value="EDU60685.1"/>
    <property type="molecule type" value="Genomic_DNA"/>
</dbReference>
<evidence type="ECO:0008006" key="3">
    <source>
        <dbReference type="Google" id="ProtNLM"/>
    </source>
</evidence>
<comment type="caution">
    <text evidence="1">The sequence shown here is derived from an EMBL/GenBank/DDBJ whole genome shotgun (WGS) entry which is preliminary data.</text>
</comment>
<dbReference type="RefSeq" id="WP_004925206.1">
    <property type="nucleotide sequence ID" value="NZ_DS607678.1"/>
</dbReference>
<dbReference type="GeneID" id="93520554"/>
<evidence type="ECO:0000313" key="2">
    <source>
        <dbReference type="Proteomes" id="UP000004506"/>
    </source>
</evidence>
<dbReference type="AlphaFoldDB" id="A0AA86YMP8"/>
<sequence>MAIPFIIAGAAIAAAAFGGKKAYDGYQTKSEADDILESSKRRYDEKKEVLESINVSTTTELEKLGTLELKIGKSFNKFNTIAQSILKQLNESGQDISISIPRHEINKIENLAISATEYLGTLVGAGASSAAAGFAVYGGVMAFAAASTGTPIAALSGAAAYNATMAAIGGGSLAAGGWGMAGGAMVLGGAVVAPILAIAGWAYNSHAEKALDNAQKIRSEVNGAVAKMTLAYENLTKTKEYVVAIYHVLEAQFTVFKPYLLALIEADKMIQRNKALGQANTHGITDELKLTINNGYKLAAIMTNLITTPLFKPKLNQNNEAIIVDEVIEIETDSHGLKILNQECLDKRLDETKRFTLS</sequence>